<dbReference type="AlphaFoldDB" id="A0A0M0L4N2"/>
<evidence type="ECO:0000256" key="4">
    <source>
        <dbReference type="ARBA" id="ARBA00022989"/>
    </source>
</evidence>
<evidence type="ECO:0000256" key="2">
    <source>
        <dbReference type="ARBA" id="ARBA00022475"/>
    </source>
</evidence>
<proteinExistence type="predicted"/>
<evidence type="ECO:0000313" key="8">
    <source>
        <dbReference type="Proteomes" id="UP000037558"/>
    </source>
</evidence>
<dbReference type="InterPro" id="IPR005538">
    <property type="entry name" value="LrgA/CidA"/>
</dbReference>
<dbReference type="STRING" id="284581.AMD01_12975"/>
<organism evidence="7 8">
    <name type="scientific">Priestia koreensis</name>
    <dbReference type="NCBI Taxonomy" id="284581"/>
    <lineage>
        <taxon>Bacteria</taxon>
        <taxon>Bacillati</taxon>
        <taxon>Bacillota</taxon>
        <taxon>Bacilli</taxon>
        <taxon>Bacillales</taxon>
        <taxon>Bacillaceae</taxon>
        <taxon>Priestia</taxon>
    </lineage>
</organism>
<feature type="transmembrane region" description="Helical" evidence="6">
    <location>
        <begin position="59"/>
        <end position="78"/>
    </location>
</feature>
<dbReference type="OrthoDB" id="3176438at2"/>
<dbReference type="Proteomes" id="UP000037558">
    <property type="component" value="Unassembled WGS sequence"/>
</dbReference>
<feature type="transmembrane region" description="Helical" evidence="6">
    <location>
        <begin position="90"/>
        <end position="113"/>
    </location>
</feature>
<gene>
    <name evidence="7" type="ORF">AMD01_12975</name>
</gene>
<protein>
    <recommendedName>
        <fullName evidence="9">Holin-like protein</fullName>
    </recommendedName>
</protein>
<feature type="transmembrane region" description="Helical" evidence="6">
    <location>
        <begin position="29"/>
        <end position="47"/>
    </location>
</feature>
<dbReference type="NCBIfam" id="NF002460">
    <property type="entry name" value="PRK01658.1"/>
    <property type="match status" value="1"/>
</dbReference>
<evidence type="ECO:0000313" key="7">
    <source>
        <dbReference type="EMBL" id="KOO45984.1"/>
    </source>
</evidence>
<dbReference type="PATRIC" id="fig|284581.3.peg.1578"/>
<feature type="transmembrane region" description="Helical" evidence="6">
    <location>
        <begin position="7"/>
        <end position="23"/>
    </location>
</feature>
<dbReference type="RefSeq" id="WP_053401856.1">
    <property type="nucleotide sequence ID" value="NZ_JAMAUM010000015.1"/>
</dbReference>
<reference evidence="8" key="1">
    <citation type="submission" date="2015-08" db="EMBL/GenBank/DDBJ databases">
        <title>Fjat-14210 dsm16467.</title>
        <authorList>
            <person name="Liu B."/>
            <person name="Wang J."/>
            <person name="Zhu Y."/>
            <person name="Liu G."/>
            <person name="Chen Q."/>
            <person name="Chen Z."/>
            <person name="Lan J."/>
            <person name="Che J."/>
            <person name="Ge C."/>
            <person name="Shi H."/>
            <person name="Pan Z."/>
            <person name="Liu X."/>
        </authorList>
    </citation>
    <scope>NUCLEOTIDE SEQUENCE [LARGE SCALE GENOMIC DNA]</scope>
    <source>
        <strain evidence="8">DSM 16467</strain>
    </source>
</reference>
<dbReference type="EMBL" id="LILC01000015">
    <property type="protein sequence ID" value="KOO45984.1"/>
    <property type="molecule type" value="Genomic_DNA"/>
</dbReference>
<keyword evidence="2" id="KW-1003">Cell membrane</keyword>
<dbReference type="PANTHER" id="PTHR33931:SF6">
    <property type="entry name" value="INTEGRAL MEMBRANE PROTEIN YXZK-RELATED"/>
    <property type="match status" value="1"/>
</dbReference>
<accession>A0A0M0L4N2</accession>
<dbReference type="PANTHER" id="PTHR33931">
    <property type="entry name" value="HOLIN-LIKE PROTEIN CIDA-RELATED"/>
    <property type="match status" value="1"/>
</dbReference>
<evidence type="ECO:0000256" key="3">
    <source>
        <dbReference type="ARBA" id="ARBA00022692"/>
    </source>
</evidence>
<keyword evidence="4 6" id="KW-1133">Transmembrane helix</keyword>
<evidence type="ECO:0000256" key="1">
    <source>
        <dbReference type="ARBA" id="ARBA00004651"/>
    </source>
</evidence>
<comment type="subcellular location">
    <subcellularLocation>
        <location evidence="1">Cell membrane</location>
        <topology evidence="1">Multi-pass membrane protein</topology>
    </subcellularLocation>
</comment>
<keyword evidence="8" id="KW-1185">Reference proteome</keyword>
<keyword evidence="5 6" id="KW-0472">Membrane</keyword>
<evidence type="ECO:0000256" key="6">
    <source>
        <dbReference type="SAM" id="Phobius"/>
    </source>
</evidence>
<evidence type="ECO:0008006" key="9">
    <source>
        <dbReference type="Google" id="ProtNLM"/>
    </source>
</evidence>
<evidence type="ECO:0000256" key="5">
    <source>
        <dbReference type="ARBA" id="ARBA00023136"/>
    </source>
</evidence>
<keyword evidence="3 6" id="KW-0812">Transmembrane</keyword>
<dbReference type="GO" id="GO:0005886">
    <property type="term" value="C:plasma membrane"/>
    <property type="evidence" value="ECO:0007669"/>
    <property type="project" value="UniProtKB-SubCell"/>
</dbReference>
<sequence>MKIIRIIIQIIILYVFSFIGEYIHQVSHLPVPGSIIGLLLLFILLLCKVIPVKIIEDGSSFLLAFLPLLFIPAITGIMKYPSLFSLNGAILFFIIIASTILTMVVAGFASQFLEQKANRRKEEKACNKQSSQSL</sequence>
<name>A0A0M0L4N2_9BACI</name>
<comment type="caution">
    <text evidence="7">The sequence shown here is derived from an EMBL/GenBank/DDBJ whole genome shotgun (WGS) entry which is preliminary data.</text>
</comment>
<dbReference type="Pfam" id="PF03788">
    <property type="entry name" value="LrgA"/>
    <property type="match status" value="1"/>
</dbReference>